<proteinExistence type="predicted"/>
<reference evidence="2" key="1">
    <citation type="journal article" date="2019" name="Plant Biotechnol. J.">
        <title>Genome sequencing of the Australian wild diploid species Gossypium australe highlights disease resistance and delayed gland morphogenesis.</title>
        <authorList>
            <person name="Cai Y."/>
            <person name="Cai X."/>
            <person name="Wang Q."/>
            <person name="Wang P."/>
            <person name="Zhang Y."/>
            <person name="Cai C."/>
            <person name="Xu Y."/>
            <person name="Wang K."/>
            <person name="Zhou Z."/>
            <person name="Wang C."/>
            <person name="Geng S."/>
            <person name="Li B."/>
            <person name="Dong Q."/>
            <person name="Hou Y."/>
            <person name="Wang H."/>
            <person name="Ai P."/>
            <person name="Liu Z."/>
            <person name="Yi F."/>
            <person name="Sun M."/>
            <person name="An G."/>
            <person name="Cheng J."/>
            <person name="Zhang Y."/>
            <person name="Shi Q."/>
            <person name="Xie Y."/>
            <person name="Shi X."/>
            <person name="Chang Y."/>
            <person name="Huang F."/>
            <person name="Chen Y."/>
            <person name="Hong S."/>
            <person name="Mi L."/>
            <person name="Sun Q."/>
            <person name="Zhang L."/>
            <person name="Zhou B."/>
            <person name="Peng R."/>
            <person name="Zhang X."/>
            <person name="Liu F."/>
        </authorList>
    </citation>
    <scope>NUCLEOTIDE SEQUENCE [LARGE SCALE GENOMIC DNA]</scope>
    <source>
        <strain evidence="2">cv. PA1801</strain>
    </source>
</reference>
<protein>
    <submittedName>
        <fullName evidence="1">Intersectin-1-like</fullName>
    </submittedName>
</protein>
<dbReference type="Proteomes" id="UP000325315">
    <property type="component" value="Unassembled WGS sequence"/>
</dbReference>
<accession>A0A5B6VV58</accession>
<evidence type="ECO:0000313" key="2">
    <source>
        <dbReference type="Proteomes" id="UP000325315"/>
    </source>
</evidence>
<name>A0A5B6VV58_9ROSI</name>
<dbReference type="PANTHER" id="PTHR33223">
    <property type="entry name" value="CCHC-TYPE DOMAIN-CONTAINING PROTEIN"/>
    <property type="match status" value="1"/>
</dbReference>
<keyword evidence="2" id="KW-1185">Reference proteome</keyword>
<comment type="caution">
    <text evidence="1">The sequence shown here is derived from an EMBL/GenBank/DDBJ whole genome shotgun (WGS) entry which is preliminary data.</text>
</comment>
<gene>
    <name evidence="1" type="ORF">EPI10_023167</name>
</gene>
<dbReference type="EMBL" id="SMMG02000005">
    <property type="protein sequence ID" value="KAA3472707.1"/>
    <property type="molecule type" value="Genomic_DNA"/>
</dbReference>
<dbReference type="PANTHER" id="PTHR33223:SF8">
    <property type="entry name" value="OS04G0172440 PROTEIN"/>
    <property type="match status" value="1"/>
</dbReference>
<sequence>MGSGSNLRDNPTNPVVPDLDDIKARVELPKQLEDRCKWLEEKFRVMKNVDYLFGVNAKELSLVPDLVLPPKLKTPEFKKYNGTSFPKAHITIFCRRMTRYVNNDQLLIHCFQDSLIRSAAKWYSQVSRANINSWKDLA</sequence>
<dbReference type="AlphaFoldDB" id="A0A5B6VV58"/>
<dbReference type="OrthoDB" id="1426925at2759"/>
<organism evidence="1 2">
    <name type="scientific">Gossypium australe</name>
    <dbReference type="NCBI Taxonomy" id="47621"/>
    <lineage>
        <taxon>Eukaryota</taxon>
        <taxon>Viridiplantae</taxon>
        <taxon>Streptophyta</taxon>
        <taxon>Embryophyta</taxon>
        <taxon>Tracheophyta</taxon>
        <taxon>Spermatophyta</taxon>
        <taxon>Magnoliopsida</taxon>
        <taxon>eudicotyledons</taxon>
        <taxon>Gunneridae</taxon>
        <taxon>Pentapetalae</taxon>
        <taxon>rosids</taxon>
        <taxon>malvids</taxon>
        <taxon>Malvales</taxon>
        <taxon>Malvaceae</taxon>
        <taxon>Malvoideae</taxon>
        <taxon>Gossypium</taxon>
    </lineage>
</organism>
<evidence type="ECO:0000313" key="1">
    <source>
        <dbReference type="EMBL" id="KAA3472707.1"/>
    </source>
</evidence>